<keyword evidence="1" id="KW-1133">Transmembrane helix</keyword>
<dbReference type="RefSeq" id="WP_185293562.1">
    <property type="nucleotide sequence ID" value="NZ_AP023287.1"/>
</dbReference>
<reference evidence="2 3" key="1">
    <citation type="submission" date="2020-07" db="EMBL/GenBank/DDBJ databases">
        <title>Complete genome sequence of Mycolicibacterium litorale like strain isolated from cardiac implantable electronic device infection.</title>
        <authorList>
            <person name="Fukano H."/>
            <person name="Miyama H."/>
            <person name="Hoshino Y."/>
        </authorList>
    </citation>
    <scope>NUCLEOTIDE SEQUENCE [LARGE SCALE GENOMIC DNA]</scope>
    <source>
        <strain evidence="2 3">NIIDNTM18</strain>
    </source>
</reference>
<organism evidence="2 3">
    <name type="scientific">Mycolicibacterium litorale</name>
    <dbReference type="NCBI Taxonomy" id="758802"/>
    <lineage>
        <taxon>Bacteria</taxon>
        <taxon>Bacillati</taxon>
        <taxon>Actinomycetota</taxon>
        <taxon>Actinomycetes</taxon>
        <taxon>Mycobacteriales</taxon>
        <taxon>Mycobacteriaceae</taxon>
        <taxon>Mycolicibacterium</taxon>
    </lineage>
</organism>
<accession>A0A6S6PB18</accession>
<keyword evidence="1" id="KW-0472">Membrane</keyword>
<gene>
    <name evidence="2" type="ORF">NIIDNTM18_52120</name>
</gene>
<name>A0A6S6PB18_9MYCO</name>
<proteinExistence type="predicted"/>
<evidence type="ECO:0000256" key="1">
    <source>
        <dbReference type="SAM" id="Phobius"/>
    </source>
</evidence>
<dbReference type="Gene3D" id="3.40.50.410">
    <property type="entry name" value="von Willebrand factor, type A domain"/>
    <property type="match status" value="1"/>
</dbReference>
<dbReference type="InterPro" id="IPR036465">
    <property type="entry name" value="vWFA_dom_sf"/>
</dbReference>
<feature type="transmembrane region" description="Helical" evidence="1">
    <location>
        <begin position="59"/>
        <end position="79"/>
    </location>
</feature>
<dbReference type="EMBL" id="AP023287">
    <property type="protein sequence ID" value="BCI55934.1"/>
    <property type="molecule type" value="Genomic_DNA"/>
</dbReference>
<keyword evidence="1" id="KW-0812">Transmembrane</keyword>
<evidence type="ECO:0000313" key="3">
    <source>
        <dbReference type="Proteomes" id="UP000515734"/>
    </source>
</evidence>
<evidence type="ECO:0000313" key="2">
    <source>
        <dbReference type="EMBL" id="BCI55934.1"/>
    </source>
</evidence>
<sequence length="328" mass="34989">MDLRWWPIVIAGLLALLACFALAVLLPQAPDRRSLRPLANISRLIRLPEYARAARLRSVSTIATLVLLVVLFGAAAVAASRPTGADETFARSHPEDVMLCVASPLTDPATGALLRHYAQRAGAYQTERIGLTSVNSRVVPLTRDYQYAAGRFGDLARASEVPDPDRALLDQFAARVTYTDYAASVDDALSLCLTGFPDFEQKSPHRRSVVYLGPPTLRAAGEARPALFDAQRVADLAAAAGAQINVVTTGDDEALRALADRTGGQFAVAATPSAVEDELARIDAHPAPLVLENGTRVTSQTRDAPVPVLAVVLVVTALLSVTLVVLRR</sequence>
<dbReference type="Proteomes" id="UP000515734">
    <property type="component" value="Chromosome"/>
</dbReference>
<protein>
    <submittedName>
        <fullName evidence="2">Uncharacterized protein</fullName>
    </submittedName>
</protein>
<feature type="transmembrane region" description="Helical" evidence="1">
    <location>
        <begin position="306"/>
        <end position="326"/>
    </location>
</feature>
<feature type="transmembrane region" description="Helical" evidence="1">
    <location>
        <begin position="6"/>
        <end position="26"/>
    </location>
</feature>
<dbReference type="PROSITE" id="PS51257">
    <property type="entry name" value="PROKAR_LIPOPROTEIN"/>
    <property type="match status" value="1"/>
</dbReference>
<dbReference type="AlphaFoldDB" id="A0A6S6PB18"/>